<dbReference type="InterPro" id="IPR027266">
    <property type="entry name" value="TrmE/GcvT-like"/>
</dbReference>
<proteinExistence type="predicted"/>
<dbReference type="Proteomes" id="UP001205906">
    <property type="component" value="Unassembled WGS sequence"/>
</dbReference>
<comment type="caution">
    <text evidence="1">The sequence shown here is derived from an EMBL/GenBank/DDBJ whole genome shotgun (WGS) entry which is preliminary data.</text>
</comment>
<organism evidence="1 2">
    <name type="scientific">Mesorhizobium liriopis</name>
    <dbReference type="NCBI Taxonomy" id="2953882"/>
    <lineage>
        <taxon>Bacteria</taxon>
        <taxon>Pseudomonadati</taxon>
        <taxon>Pseudomonadota</taxon>
        <taxon>Alphaproteobacteria</taxon>
        <taxon>Hyphomicrobiales</taxon>
        <taxon>Phyllobacteriaceae</taxon>
        <taxon>Mesorhizobium</taxon>
    </lineage>
</organism>
<keyword evidence="2" id="KW-1185">Reference proteome</keyword>
<evidence type="ECO:0000313" key="1">
    <source>
        <dbReference type="EMBL" id="MCO6051797.1"/>
    </source>
</evidence>
<accession>A0ABT1CAE3</accession>
<reference evidence="1 2" key="1">
    <citation type="submission" date="2022-06" db="EMBL/GenBank/DDBJ databases">
        <title>Mesorhizobium sp. strain RP14 Genome sequencing and assembly.</title>
        <authorList>
            <person name="Kim I."/>
        </authorList>
    </citation>
    <scope>NUCLEOTIDE SEQUENCE [LARGE SCALE GENOMIC DNA]</scope>
    <source>
        <strain evidence="2">RP14(2022)</strain>
    </source>
</reference>
<sequence>MPDLEPITALGSNAPRSLSSGSLTLEENAALALASVSLRRNAPKPSPFGLDLPGPGGWTGSQGVSAFWTGPGQWMIEGHHRADSDFAVEVATSCPGCSVTEQTDGFAAFEIRSSMGEKPILRLMEKLVNIDASRLSAGSATRTGLEHMSVFVIRRAPDRVAVLGMRSAAGSIWHALEVAILRLNAAAA</sequence>
<protein>
    <submittedName>
        <fullName evidence="1">Sarcosine oxidase subunit gamma</fullName>
    </submittedName>
</protein>
<dbReference type="Gene3D" id="3.30.1360.120">
    <property type="entry name" value="Probable tRNA modification gtpase trme, domain 1"/>
    <property type="match status" value="1"/>
</dbReference>
<dbReference type="EMBL" id="JAMXQS010000009">
    <property type="protein sequence ID" value="MCO6051797.1"/>
    <property type="molecule type" value="Genomic_DNA"/>
</dbReference>
<evidence type="ECO:0000313" key="2">
    <source>
        <dbReference type="Proteomes" id="UP001205906"/>
    </source>
</evidence>
<dbReference type="RefSeq" id="WP_252821730.1">
    <property type="nucleotide sequence ID" value="NZ_JAMXQS010000009.1"/>
</dbReference>
<gene>
    <name evidence="1" type="ORF">NGM99_18590</name>
</gene>
<name>A0ABT1CAE3_9HYPH</name>